<gene>
    <name evidence="2" type="ORF">Psuf_076510</name>
</gene>
<dbReference type="KEGG" id="psuu:Psuf_076510"/>
<reference evidence="2 3" key="2">
    <citation type="submission" date="2020-03" db="EMBL/GenBank/DDBJ databases">
        <authorList>
            <person name="Ichikawa N."/>
            <person name="Kimura A."/>
            <person name="Kitahashi Y."/>
            <person name="Uohara A."/>
        </authorList>
    </citation>
    <scope>NUCLEOTIDE SEQUENCE [LARGE SCALE GENOMIC DNA]</scope>
    <source>
        <strain evidence="2 3">NBRC 105367</strain>
    </source>
</reference>
<keyword evidence="3" id="KW-1185">Reference proteome</keyword>
<sequence length="266" mass="28498">MDDGTARRPPASVTDQRERSLRRHRTPAGAVRDAWRAAVEHQGWVRPEDWWHPSVEALARAVARRQDVRPAGTRLGHARARAGWGLRRTVDDVFALYRRMPFAGPPSRLVRAVVEAWAEVVLAPTDVTLCGDPRRGSVTAGYLASLLGGVYLLGGEDGPPLSDEFVVLVVDVPAPAGGTGWEPVTLLLDLGPALLPVLPAHALIVTFSPGRVGTLVRRDPALPAVVAELAAHLPDRAETGSVVLTAEIPEDVPAAHRLLDQVAAGY</sequence>
<dbReference type="EMBL" id="AP022871">
    <property type="protein sequence ID" value="BCB90338.1"/>
    <property type="molecule type" value="Genomic_DNA"/>
</dbReference>
<evidence type="ECO:0000256" key="1">
    <source>
        <dbReference type="SAM" id="MobiDB-lite"/>
    </source>
</evidence>
<name>A0A6F8YWM2_9ACTN</name>
<dbReference type="AlphaFoldDB" id="A0A6F8YWM2"/>
<reference evidence="2 3" key="1">
    <citation type="submission" date="2020-03" db="EMBL/GenBank/DDBJ databases">
        <title>Whole genome shotgun sequence of Phytohabitans suffuscus NBRC 105367.</title>
        <authorList>
            <person name="Komaki H."/>
            <person name="Tamura T."/>
        </authorList>
    </citation>
    <scope>NUCLEOTIDE SEQUENCE [LARGE SCALE GENOMIC DNA]</scope>
    <source>
        <strain evidence="2 3">NBRC 105367</strain>
    </source>
</reference>
<dbReference type="Proteomes" id="UP000503011">
    <property type="component" value="Chromosome"/>
</dbReference>
<evidence type="ECO:0000313" key="2">
    <source>
        <dbReference type="EMBL" id="BCB90338.1"/>
    </source>
</evidence>
<dbReference type="RefSeq" id="WP_173162612.1">
    <property type="nucleotide sequence ID" value="NZ_AP022871.1"/>
</dbReference>
<organism evidence="2 3">
    <name type="scientific">Phytohabitans suffuscus</name>
    <dbReference type="NCBI Taxonomy" id="624315"/>
    <lineage>
        <taxon>Bacteria</taxon>
        <taxon>Bacillati</taxon>
        <taxon>Actinomycetota</taxon>
        <taxon>Actinomycetes</taxon>
        <taxon>Micromonosporales</taxon>
        <taxon>Micromonosporaceae</taxon>
    </lineage>
</organism>
<feature type="region of interest" description="Disordered" evidence="1">
    <location>
        <begin position="1"/>
        <end position="28"/>
    </location>
</feature>
<accession>A0A6F8YWM2</accession>
<evidence type="ECO:0000313" key="3">
    <source>
        <dbReference type="Proteomes" id="UP000503011"/>
    </source>
</evidence>
<proteinExistence type="predicted"/>
<protein>
    <submittedName>
        <fullName evidence="2">Uncharacterized protein</fullName>
    </submittedName>
</protein>